<dbReference type="AlphaFoldDB" id="A0A0E9URV6"/>
<sequence>MVILYKKKLDRFSPPPHHFLKEYCFVFILL</sequence>
<organism evidence="1">
    <name type="scientific">Anguilla anguilla</name>
    <name type="common">European freshwater eel</name>
    <name type="synonym">Muraena anguilla</name>
    <dbReference type="NCBI Taxonomy" id="7936"/>
    <lineage>
        <taxon>Eukaryota</taxon>
        <taxon>Metazoa</taxon>
        <taxon>Chordata</taxon>
        <taxon>Craniata</taxon>
        <taxon>Vertebrata</taxon>
        <taxon>Euteleostomi</taxon>
        <taxon>Actinopterygii</taxon>
        <taxon>Neopterygii</taxon>
        <taxon>Teleostei</taxon>
        <taxon>Anguilliformes</taxon>
        <taxon>Anguillidae</taxon>
        <taxon>Anguilla</taxon>
    </lineage>
</organism>
<protein>
    <submittedName>
        <fullName evidence="1">Uncharacterized protein</fullName>
    </submittedName>
</protein>
<reference evidence="1" key="2">
    <citation type="journal article" date="2015" name="Fish Shellfish Immunol.">
        <title>Early steps in the European eel (Anguilla anguilla)-Vibrio vulnificus interaction in the gills: Role of the RtxA13 toxin.</title>
        <authorList>
            <person name="Callol A."/>
            <person name="Pajuelo D."/>
            <person name="Ebbesson L."/>
            <person name="Teles M."/>
            <person name="MacKenzie S."/>
            <person name="Amaro C."/>
        </authorList>
    </citation>
    <scope>NUCLEOTIDE SEQUENCE</scope>
</reference>
<evidence type="ECO:0000313" key="1">
    <source>
        <dbReference type="EMBL" id="JAH67703.1"/>
    </source>
</evidence>
<dbReference type="EMBL" id="GBXM01040874">
    <property type="protein sequence ID" value="JAH67703.1"/>
    <property type="molecule type" value="Transcribed_RNA"/>
</dbReference>
<name>A0A0E9URV6_ANGAN</name>
<proteinExistence type="predicted"/>
<reference evidence="1" key="1">
    <citation type="submission" date="2014-11" db="EMBL/GenBank/DDBJ databases">
        <authorList>
            <person name="Amaro Gonzalez C."/>
        </authorList>
    </citation>
    <scope>NUCLEOTIDE SEQUENCE</scope>
</reference>
<accession>A0A0E9URV6</accession>